<evidence type="ECO:0000313" key="3">
    <source>
        <dbReference type="Proteomes" id="UP000559987"/>
    </source>
</evidence>
<dbReference type="Proteomes" id="UP000559987">
    <property type="component" value="Unassembled WGS sequence"/>
</dbReference>
<feature type="region of interest" description="Disordered" evidence="1">
    <location>
        <begin position="64"/>
        <end position="83"/>
    </location>
</feature>
<evidence type="ECO:0000313" key="2">
    <source>
        <dbReference type="EMBL" id="MBB3169227.1"/>
    </source>
</evidence>
<protein>
    <submittedName>
        <fullName evidence="2">Uncharacterized protein</fullName>
    </submittedName>
</protein>
<proteinExistence type="predicted"/>
<keyword evidence="3" id="KW-1185">Reference proteome</keyword>
<dbReference type="RefSeq" id="WP_183910708.1">
    <property type="nucleotide sequence ID" value="NZ_JACHXZ010000003.1"/>
</dbReference>
<gene>
    <name evidence="2" type="ORF">FHS30_002435</name>
</gene>
<dbReference type="PROSITE" id="PS51257">
    <property type="entry name" value="PROKAR_LIPOPROTEIN"/>
    <property type="match status" value="1"/>
</dbReference>
<dbReference type="EMBL" id="JACHXZ010000003">
    <property type="protein sequence ID" value="MBB3169227.1"/>
    <property type="molecule type" value="Genomic_DNA"/>
</dbReference>
<evidence type="ECO:0000256" key="1">
    <source>
        <dbReference type="SAM" id="MobiDB-lite"/>
    </source>
</evidence>
<organism evidence="2 3">
    <name type="scientific">Simiduia aestuariiviva</name>
    <dbReference type="NCBI Taxonomy" id="1510459"/>
    <lineage>
        <taxon>Bacteria</taxon>
        <taxon>Pseudomonadati</taxon>
        <taxon>Pseudomonadota</taxon>
        <taxon>Gammaproteobacteria</taxon>
        <taxon>Cellvibrionales</taxon>
        <taxon>Cellvibrionaceae</taxon>
        <taxon>Simiduia</taxon>
    </lineage>
</organism>
<reference evidence="2 3" key="1">
    <citation type="submission" date="2020-08" db="EMBL/GenBank/DDBJ databases">
        <title>Genomic Encyclopedia of Type Strains, Phase III (KMG-III): the genomes of soil and plant-associated and newly described type strains.</title>
        <authorList>
            <person name="Whitman W."/>
        </authorList>
    </citation>
    <scope>NUCLEOTIDE SEQUENCE [LARGE SCALE GENOMIC DNA]</scope>
    <source>
        <strain evidence="2 3">CECT 8571</strain>
    </source>
</reference>
<sequence length="83" mass="9535">MGIREARLTSLLPKRFGLLMLCVFAACLGLVHFDEQLSQWHQDQRQDAVVYRIETGIFSRMQRRVSSREQGVSRSPARCSRPG</sequence>
<accession>A0A839UV31</accession>
<dbReference type="AlphaFoldDB" id="A0A839UV31"/>
<name>A0A839UV31_9GAMM</name>
<comment type="caution">
    <text evidence="2">The sequence shown here is derived from an EMBL/GenBank/DDBJ whole genome shotgun (WGS) entry which is preliminary data.</text>
</comment>